<dbReference type="OrthoDB" id="2313614at2"/>
<name>A0A921P2X6_9GAMM</name>
<keyword evidence="7 11" id="KW-1133">Transmembrane helix</keyword>
<evidence type="ECO:0000256" key="11">
    <source>
        <dbReference type="SAM" id="Phobius"/>
    </source>
</evidence>
<protein>
    <recommendedName>
        <fullName evidence="2">Type II secretion system protein H</fullName>
    </recommendedName>
    <alternativeName>
        <fullName evidence="10">General secretion pathway protein H</fullName>
    </alternativeName>
</protein>
<sequence>MRKDAPGYSLVETAAVAAVVAIACGLALPSFKEALRRHRVATAMHLVSAQLAQARSTAITRRMPVTLCPSRGDGRCAGGTDWSGDWLLFLDPARTGQPASEADVLRNIRQPFHPDVRVVSSTGRHRVRYQPDGRNSGTNLTLRVCVGGQLRGEVVVNNAGRTRSQRLERPQPCPES</sequence>
<comment type="subcellular location">
    <subcellularLocation>
        <location evidence="1">Cell inner membrane</location>
        <topology evidence="1">Single-pass membrane protein</topology>
    </subcellularLocation>
</comment>
<dbReference type="InterPro" id="IPR022346">
    <property type="entry name" value="T2SS_GspH"/>
</dbReference>
<feature type="transmembrane region" description="Helical" evidence="11">
    <location>
        <begin position="6"/>
        <end position="28"/>
    </location>
</feature>
<keyword evidence="5" id="KW-0997">Cell inner membrane</keyword>
<evidence type="ECO:0000256" key="8">
    <source>
        <dbReference type="ARBA" id="ARBA00023136"/>
    </source>
</evidence>
<comment type="similarity">
    <text evidence="9">Belongs to the GSP H family.</text>
</comment>
<evidence type="ECO:0000256" key="7">
    <source>
        <dbReference type="ARBA" id="ARBA00022989"/>
    </source>
</evidence>
<dbReference type="PROSITE" id="PS51257">
    <property type="entry name" value="PROKAR_LIPOPROTEIN"/>
    <property type="match status" value="1"/>
</dbReference>
<dbReference type="InterPro" id="IPR045584">
    <property type="entry name" value="Pilin-like"/>
</dbReference>
<dbReference type="GO" id="GO:0015628">
    <property type="term" value="P:protein secretion by the type II secretion system"/>
    <property type="evidence" value="ECO:0007669"/>
    <property type="project" value="InterPro"/>
</dbReference>
<dbReference type="GO" id="GO:0015627">
    <property type="term" value="C:type II protein secretion system complex"/>
    <property type="evidence" value="ECO:0007669"/>
    <property type="project" value="InterPro"/>
</dbReference>
<evidence type="ECO:0000256" key="9">
    <source>
        <dbReference type="ARBA" id="ARBA00025772"/>
    </source>
</evidence>
<evidence type="ECO:0000256" key="1">
    <source>
        <dbReference type="ARBA" id="ARBA00004377"/>
    </source>
</evidence>
<evidence type="ECO:0000256" key="3">
    <source>
        <dbReference type="ARBA" id="ARBA00022475"/>
    </source>
</evidence>
<feature type="domain" description="General secretion pathway GspH" evidence="12">
    <location>
        <begin position="47"/>
        <end position="160"/>
    </location>
</feature>
<keyword evidence="14" id="KW-1185">Reference proteome</keyword>
<dbReference type="EMBL" id="PDWK01000020">
    <property type="protein sequence ID" value="KAF1689472.1"/>
    <property type="molecule type" value="Genomic_DNA"/>
</dbReference>
<organism evidence="13 14">
    <name type="scientific">Pseudoxanthomonas taiwanensis</name>
    <dbReference type="NCBI Taxonomy" id="176598"/>
    <lineage>
        <taxon>Bacteria</taxon>
        <taxon>Pseudomonadati</taxon>
        <taxon>Pseudomonadota</taxon>
        <taxon>Gammaproteobacteria</taxon>
        <taxon>Lysobacterales</taxon>
        <taxon>Lysobacteraceae</taxon>
        <taxon>Pseudoxanthomonas</taxon>
    </lineage>
</organism>
<dbReference type="GO" id="GO:0005886">
    <property type="term" value="C:plasma membrane"/>
    <property type="evidence" value="ECO:0007669"/>
    <property type="project" value="UniProtKB-SubCell"/>
</dbReference>
<evidence type="ECO:0000256" key="10">
    <source>
        <dbReference type="ARBA" id="ARBA00030775"/>
    </source>
</evidence>
<gene>
    <name evidence="13" type="ORF">CR938_05585</name>
</gene>
<dbReference type="SUPFAM" id="SSF54523">
    <property type="entry name" value="Pili subunits"/>
    <property type="match status" value="1"/>
</dbReference>
<keyword evidence="4" id="KW-0488">Methylation</keyword>
<evidence type="ECO:0000256" key="6">
    <source>
        <dbReference type="ARBA" id="ARBA00022692"/>
    </source>
</evidence>
<evidence type="ECO:0000313" key="14">
    <source>
        <dbReference type="Proteomes" id="UP000717981"/>
    </source>
</evidence>
<evidence type="ECO:0000256" key="2">
    <source>
        <dbReference type="ARBA" id="ARBA00021549"/>
    </source>
</evidence>
<proteinExistence type="inferred from homology"/>
<keyword evidence="3" id="KW-1003">Cell membrane</keyword>
<accession>A0A921P2X6</accession>
<reference evidence="13" key="1">
    <citation type="submission" date="2017-10" db="EMBL/GenBank/DDBJ databases">
        <title>Whole genome sequencing of members of genus Pseudoxanthomonas.</title>
        <authorList>
            <person name="Kumar S."/>
            <person name="Bansal K."/>
            <person name="Kaur A."/>
            <person name="Patil P."/>
            <person name="Sharma S."/>
            <person name="Patil P.B."/>
        </authorList>
    </citation>
    <scope>NUCLEOTIDE SEQUENCE</scope>
    <source>
        <strain evidence="13">DSM 22914</strain>
    </source>
</reference>
<dbReference type="AlphaFoldDB" id="A0A921P2X6"/>
<evidence type="ECO:0000313" key="13">
    <source>
        <dbReference type="EMBL" id="KAF1689472.1"/>
    </source>
</evidence>
<dbReference type="Pfam" id="PF12019">
    <property type="entry name" value="GspH"/>
    <property type="match status" value="1"/>
</dbReference>
<dbReference type="RefSeq" id="WP_162124050.1">
    <property type="nucleotide sequence ID" value="NZ_PDWK01000020.1"/>
</dbReference>
<dbReference type="Gene3D" id="3.55.40.10">
    <property type="entry name" value="minor pseudopilin epsh domain"/>
    <property type="match status" value="1"/>
</dbReference>
<keyword evidence="8 11" id="KW-0472">Membrane</keyword>
<evidence type="ECO:0000256" key="4">
    <source>
        <dbReference type="ARBA" id="ARBA00022481"/>
    </source>
</evidence>
<evidence type="ECO:0000259" key="12">
    <source>
        <dbReference type="Pfam" id="PF12019"/>
    </source>
</evidence>
<evidence type="ECO:0000256" key="5">
    <source>
        <dbReference type="ARBA" id="ARBA00022519"/>
    </source>
</evidence>
<dbReference type="Proteomes" id="UP000717981">
    <property type="component" value="Unassembled WGS sequence"/>
</dbReference>
<keyword evidence="6 11" id="KW-0812">Transmembrane</keyword>
<comment type="caution">
    <text evidence="13">The sequence shown here is derived from an EMBL/GenBank/DDBJ whole genome shotgun (WGS) entry which is preliminary data.</text>
</comment>